<accession>A0A382VJ96</accession>
<dbReference type="EMBL" id="UINC01152094">
    <property type="protein sequence ID" value="SVD46085.1"/>
    <property type="molecule type" value="Genomic_DNA"/>
</dbReference>
<feature type="non-terminal residue" evidence="1">
    <location>
        <position position="24"/>
    </location>
</feature>
<sequence length="24" mass="2790">MSKKIKIQDLKNPLLTDFQQSAKD</sequence>
<protein>
    <submittedName>
        <fullName evidence="1">Uncharacterized protein</fullName>
    </submittedName>
</protein>
<dbReference type="AlphaFoldDB" id="A0A382VJ96"/>
<proteinExistence type="predicted"/>
<reference evidence="1" key="1">
    <citation type="submission" date="2018-05" db="EMBL/GenBank/DDBJ databases">
        <authorList>
            <person name="Lanie J.A."/>
            <person name="Ng W.-L."/>
            <person name="Kazmierczak K.M."/>
            <person name="Andrzejewski T.M."/>
            <person name="Davidsen T.M."/>
            <person name="Wayne K.J."/>
            <person name="Tettelin H."/>
            <person name="Glass J.I."/>
            <person name="Rusch D."/>
            <person name="Podicherti R."/>
            <person name="Tsui H.-C.T."/>
            <person name="Winkler M.E."/>
        </authorList>
    </citation>
    <scope>NUCLEOTIDE SEQUENCE</scope>
</reference>
<gene>
    <name evidence="1" type="ORF">METZ01_LOCUS398939</name>
</gene>
<name>A0A382VJ96_9ZZZZ</name>
<organism evidence="1">
    <name type="scientific">marine metagenome</name>
    <dbReference type="NCBI Taxonomy" id="408172"/>
    <lineage>
        <taxon>unclassified sequences</taxon>
        <taxon>metagenomes</taxon>
        <taxon>ecological metagenomes</taxon>
    </lineage>
</organism>
<evidence type="ECO:0000313" key="1">
    <source>
        <dbReference type="EMBL" id="SVD46085.1"/>
    </source>
</evidence>